<evidence type="ECO:0000313" key="2">
    <source>
        <dbReference type="EMBL" id="WOC33097.1"/>
    </source>
</evidence>
<gene>
    <name evidence="2" type="ORF">PXC00_04245</name>
</gene>
<keyword evidence="3" id="KW-1185">Reference proteome</keyword>
<name>A0AA97DCI3_9FIRM</name>
<reference evidence="2" key="1">
    <citation type="submission" date="2023-09" db="EMBL/GenBank/DDBJ databases">
        <authorList>
            <person name="Zeng C."/>
        </authorList>
    </citation>
    <scope>NUCLEOTIDE SEQUENCE</scope>
    <source>
        <strain evidence="2">ZCY20-5</strain>
    </source>
</reference>
<feature type="chain" id="PRO_5041684808" description="Lipoprotein" evidence="1">
    <location>
        <begin position="23"/>
        <end position="378"/>
    </location>
</feature>
<dbReference type="RefSeq" id="WP_275844320.1">
    <property type="nucleotide sequence ID" value="NZ_CP135996.1"/>
</dbReference>
<dbReference type="PROSITE" id="PS51257">
    <property type="entry name" value="PROKAR_LIPOPROTEIN"/>
    <property type="match status" value="1"/>
</dbReference>
<evidence type="ECO:0000256" key="1">
    <source>
        <dbReference type="SAM" id="SignalP"/>
    </source>
</evidence>
<dbReference type="EMBL" id="CP135996">
    <property type="protein sequence ID" value="WOC33097.1"/>
    <property type="molecule type" value="Genomic_DNA"/>
</dbReference>
<reference evidence="2" key="2">
    <citation type="submission" date="2024-06" db="EMBL/GenBank/DDBJ databases">
        <title>Caproicibacterium argilliputei sp. nov, a novel caproic acid producing anaerobic bacterium isolated from pit mud.</title>
        <authorList>
            <person name="Xia S."/>
        </authorList>
    </citation>
    <scope>NUCLEOTIDE SEQUENCE</scope>
    <source>
        <strain evidence="2">ZCY20-5</strain>
    </source>
</reference>
<accession>A0AA97DCI3</accession>
<dbReference type="AlphaFoldDB" id="A0AA97DCI3"/>
<dbReference type="KEGG" id="carl:PXC00_04245"/>
<dbReference type="Proteomes" id="UP001300604">
    <property type="component" value="Chromosome"/>
</dbReference>
<proteinExistence type="predicted"/>
<protein>
    <recommendedName>
        <fullName evidence="4">Lipoprotein</fullName>
    </recommendedName>
</protein>
<organism evidence="2 3">
    <name type="scientific">Caproicibacterium argilliputei</name>
    <dbReference type="NCBI Taxonomy" id="3030016"/>
    <lineage>
        <taxon>Bacteria</taxon>
        <taxon>Bacillati</taxon>
        <taxon>Bacillota</taxon>
        <taxon>Clostridia</taxon>
        <taxon>Eubacteriales</taxon>
        <taxon>Oscillospiraceae</taxon>
        <taxon>Caproicibacterium</taxon>
    </lineage>
</organism>
<feature type="signal peptide" evidence="1">
    <location>
        <begin position="1"/>
        <end position="22"/>
    </location>
</feature>
<evidence type="ECO:0000313" key="3">
    <source>
        <dbReference type="Proteomes" id="UP001300604"/>
    </source>
</evidence>
<sequence length="378" mass="41603">MKCQKCLSLVCAASLLAGMLLGCKPTEVEESSASMQTLQSTAGEDAVQKFQQTFQNGFQVDATYQKPKGVDFNAMPVQPVVPQNFLLAEDKLLNLLMPGQTVSKKQEFTDSVAMVDGTYMQSIQLNLKNGAQINADNQGNVAVTTPLGESISYAYEDPLYDGSAEESDARSYTKTELASYPKQKAVRAAKQLVTDLKVDCGDAVRVVALDHETLQKLERDPQKVSVKSTNEKKKGTWTENDECYAIYFQQSVSGLPVVNRHVSHAEAGCVCSNIRILYGKQGLVDLYITALQKGSDKPTTTKVCSVQTAMQAITENFKDTQLSGKQTLNEIALKYAERETSITQWKFSLKPIWEATIYDESGKYSSKVYVDAETGKLL</sequence>
<keyword evidence="1" id="KW-0732">Signal</keyword>
<evidence type="ECO:0008006" key="4">
    <source>
        <dbReference type="Google" id="ProtNLM"/>
    </source>
</evidence>